<evidence type="ECO:0000313" key="2">
    <source>
        <dbReference type="EMBL" id="WMV48622.1"/>
    </source>
</evidence>
<accession>A0AAF0ULR4</accession>
<dbReference type="AlphaFoldDB" id="A0AAF0ULR4"/>
<dbReference type="EMBL" id="CP133621">
    <property type="protein sequence ID" value="WMV48622.1"/>
    <property type="molecule type" value="Genomic_DNA"/>
</dbReference>
<gene>
    <name evidence="2" type="ORF">MTR67_042007</name>
</gene>
<proteinExistence type="predicted"/>
<evidence type="ECO:0000256" key="1">
    <source>
        <dbReference type="SAM" id="MobiDB-lite"/>
    </source>
</evidence>
<name>A0AAF0ULR4_SOLVR</name>
<feature type="compositionally biased region" description="Basic and acidic residues" evidence="1">
    <location>
        <begin position="115"/>
        <end position="127"/>
    </location>
</feature>
<keyword evidence="3" id="KW-1185">Reference proteome</keyword>
<protein>
    <submittedName>
        <fullName evidence="2">Uncharacterized protein</fullName>
    </submittedName>
</protein>
<feature type="region of interest" description="Disordered" evidence="1">
    <location>
        <begin position="88"/>
        <end position="141"/>
    </location>
</feature>
<evidence type="ECO:0000313" key="3">
    <source>
        <dbReference type="Proteomes" id="UP001234989"/>
    </source>
</evidence>
<organism evidence="2 3">
    <name type="scientific">Solanum verrucosum</name>
    <dbReference type="NCBI Taxonomy" id="315347"/>
    <lineage>
        <taxon>Eukaryota</taxon>
        <taxon>Viridiplantae</taxon>
        <taxon>Streptophyta</taxon>
        <taxon>Embryophyta</taxon>
        <taxon>Tracheophyta</taxon>
        <taxon>Spermatophyta</taxon>
        <taxon>Magnoliopsida</taxon>
        <taxon>eudicotyledons</taxon>
        <taxon>Gunneridae</taxon>
        <taxon>Pentapetalae</taxon>
        <taxon>asterids</taxon>
        <taxon>lamiids</taxon>
        <taxon>Solanales</taxon>
        <taxon>Solanaceae</taxon>
        <taxon>Solanoideae</taxon>
        <taxon>Solaneae</taxon>
        <taxon>Solanum</taxon>
    </lineage>
</organism>
<feature type="compositionally biased region" description="Polar residues" evidence="1">
    <location>
        <begin position="128"/>
        <end position="141"/>
    </location>
</feature>
<reference evidence="2" key="1">
    <citation type="submission" date="2023-08" db="EMBL/GenBank/DDBJ databases">
        <title>A de novo genome assembly of Solanum verrucosum Schlechtendal, a Mexican diploid species geographically isolated from the other diploid A-genome species in potato relatives.</title>
        <authorList>
            <person name="Hosaka K."/>
        </authorList>
    </citation>
    <scope>NUCLEOTIDE SEQUENCE</scope>
    <source>
        <tissue evidence="2">Young leaves</tissue>
    </source>
</reference>
<sequence>MGVLEWVKVPHWFGNGLVVSLYGLGQSSPHELAFGVELGPSVISLQFDTAEQIWTSTKHTYSCKDNDSQIFEIRNTIYVTKQGDMLKLHGRPTRGHGEMRVGPSRDLANIAKNVETPREMVSRETDFGRNSASSPTPLTKT</sequence>
<dbReference type="Proteomes" id="UP001234989">
    <property type="component" value="Chromosome 10"/>
</dbReference>